<dbReference type="AlphaFoldDB" id="A0A4Y2FCW0"/>
<protein>
    <submittedName>
        <fullName evidence="2">Acetyl-coenzyme A synthetase, cytoplasmic</fullName>
    </submittedName>
</protein>
<organism evidence="2 3">
    <name type="scientific">Araneus ventricosus</name>
    <name type="common">Orbweaver spider</name>
    <name type="synonym">Epeira ventricosa</name>
    <dbReference type="NCBI Taxonomy" id="182803"/>
    <lineage>
        <taxon>Eukaryota</taxon>
        <taxon>Metazoa</taxon>
        <taxon>Ecdysozoa</taxon>
        <taxon>Arthropoda</taxon>
        <taxon>Chelicerata</taxon>
        <taxon>Arachnida</taxon>
        <taxon>Araneae</taxon>
        <taxon>Araneomorphae</taxon>
        <taxon>Entelegynae</taxon>
        <taxon>Araneoidea</taxon>
        <taxon>Araneidae</taxon>
        <taxon>Araneus</taxon>
    </lineage>
</organism>
<proteinExistence type="predicted"/>
<accession>A0A4Y2FCW0</accession>
<dbReference type="Proteomes" id="UP000499080">
    <property type="component" value="Unassembled WGS sequence"/>
</dbReference>
<comment type="caution">
    <text evidence="2">The sequence shown here is derived from an EMBL/GenBank/DDBJ whole genome shotgun (WGS) entry which is preliminary data.</text>
</comment>
<dbReference type="Gene3D" id="3.30.300.30">
    <property type="match status" value="1"/>
</dbReference>
<keyword evidence="3" id="KW-1185">Reference proteome</keyword>
<feature type="domain" description="AMP-binding enzyme C-terminal" evidence="1">
    <location>
        <begin position="30"/>
        <end position="67"/>
    </location>
</feature>
<dbReference type="Pfam" id="PF13193">
    <property type="entry name" value="AMP-binding_C"/>
    <property type="match status" value="1"/>
</dbReference>
<evidence type="ECO:0000313" key="2">
    <source>
        <dbReference type="EMBL" id="GBM38105.1"/>
    </source>
</evidence>
<dbReference type="OrthoDB" id="6537803at2759"/>
<evidence type="ECO:0000313" key="3">
    <source>
        <dbReference type="Proteomes" id="UP000499080"/>
    </source>
</evidence>
<dbReference type="PANTHER" id="PTHR24095:SF244">
    <property type="entry name" value="ACETYL-COENZYME A SYNTHETASE"/>
    <property type="match status" value="1"/>
</dbReference>
<dbReference type="InterPro" id="IPR045851">
    <property type="entry name" value="AMP-bd_C_sf"/>
</dbReference>
<dbReference type="PANTHER" id="PTHR24095">
    <property type="entry name" value="ACETYL-COENZYME A SYNTHETASE"/>
    <property type="match status" value="1"/>
</dbReference>
<gene>
    <name evidence="2" type="primary">ACSS2_0</name>
    <name evidence="2" type="ORF">AVEN_40978_1</name>
</gene>
<name>A0A4Y2FCW0_ARAVE</name>
<sequence length="105" mass="11838">MRDEDGFFWVTGRVDDMLNVSGHLLSTTAVEASLMGHKSVAETSVVSHPHPVKGECLYCFVVPKDVSTKQMFSFQKLIHEGIQGTHQKLMKSKRDFGSHRFQESL</sequence>
<dbReference type="GO" id="GO:0003987">
    <property type="term" value="F:acetate-CoA ligase activity"/>
    <property type="evidence" value="ECO:0007669"/>
    <property type="project" value="TreeGrafter"/>
</dbReference>
<dbReference type="SUPFAM" id="SSF56801">
    <property type="entry name" value="Acetyl-CoA synthetase-like"/>
    <property type="match status" value="1"/>
</dbReference>
<dbReference type="InterPro" id="IPR025110">
    <property type="entry name" value="AMP-bd_C"/>
</dbReference>
<reference evidence="2 3" key="1">
    <citation type="journal article" date="2019" name="Sci. Rep.">
        <title>Orb-weaving spider Araneus ventricosus genome elucidates the spidroin gene catalogue.</title>
        <authorList>
            <person name="Kono N."/>
            <person name="Nakamura H."/>
            <person name="Ohtoshi R."/>
            <person name="Moran D.A.P."/>
            <person name="Shinohara A."/>
            <person name="Yoshida Y."/>
            <person name="Fujiwara M."/>
            <person name="Mori M."/>
            <person name="Tomita M."/>
            <person name="Arakawa K."/>
        </authorList>
    </citation>
    <scope>NUCLEOTIDE SEQUENCE [LARGE SCALE GENOMIC DNA]</scope>
</reference>
<evidence type="ECO:0000259" key="1">
    <source>
        <dbReference type="Pfam" id="PF13193"/>
    </source>
</evidence>
<dbReference type="EMBL" id="BGPR01000858">
    <property type="protein sequence ID" value="GBM38105.1"/>
    <property type="molecule type" value="Genomic_DNA"/>
</dbReference>
<dbReference type="GO" id="GO:0006085">
    <property type="term" value="P:acetyl-CoA biosynthetic process"/>
    <property type="evidence" value="ECO:0007669"/>
    <property type="project" value="TreeGrafter"/>
</dbReference>